<evidence type="ECO:0000313" key="2">
    <source>
        <dbReference type="EMBL" id="KQC86141.1"/>
    </source>
</evidence>
<organism evidence="2 3">
    <name type="scientific">Butyribacter intestini</name>
    <dbReference type="NCBI Taxonomy" id="1703332"/>
    <lineage>
        <taxon>Bacteria</taxon>
        <taxon>Bacillati</taxon>
        <taxon>Bacillota</taxon>
        <taxon>Clostridia</taxon>
        <taxon>Lachnospirales</taxon>
        <taxon>Lachnospiraceae</taxon>
        <taxon>Butyribacter</taxon>
    </lineage>
</organism>
<comment type="caution">
    <text evidence="2">The sequence shown here is derived from an EMBL/GenBank/DDBJ whole genome shotgun (WGS) entry which is preliminary data.</text>
</comment>
<evidence type="ECO:0000313" key="3">
    <source>
        <dbReference type="Proteomes" id="UP000050833"/>
    </source>
</evidence>
<keyword evidence="1" id="KW-0175">Coiled coil</keyword>
<accession>A0AAW3JWE3</accession>
<proteinExistence type="predicted"/>
<sequence>MEYDFLKQFSKRMKIVGMFSTLIKNSWQKTTWKQFGFETMDEQVNMIYAVLLFIMEYSLREQPCTIDDISVFVDDVCNRYLKKSLSYEKSRELAEFIINIVLCDEGHAMYFDCFEFEKREYKKKNISYLSNEVVYLDGDIKRTSYKLTDNGYNLVLSTLEVENNMKLTIHEMIFKMHLERATYDQALDEVKNIFNMLRIQLQKIQEAMDKIRRNALNYSIEDYEQILNENMTAISDTKHKFMEYRRVVRNRVKELEDENINIKALSDEDMEKLHNLQDIERYLSRSIDEHQKILNKHFDLKDLYSHELEQMSKMTLIKRFSIRNDLYDKIIEHPGSLVNINQFLNPLFRNNPEKVYNLNKCIQYQKPLREKNDDEEEEKLDFDAMDYEEQKERKLREKLKKYQSSMEFLVEMTMENDGEIDLASMSSLSEEQKKVFIPNAEMFKEIMVEFIKAGSIDIDELRKERRNIVAEESCSFQLNEMILKIADERKDSQIKRITVRRCDDGQTVCFNDVYNEFGDRRNIYCSNVQFRFEKEME</sequence>
<gene>
    <name evidence="2" type="ORF">APZ18_02805</name>
</gene>
<dbReference type="RefSeq" id="WP_055941402.1">
    <property type="nucleotide sequence ID" value="NZ_JAQDDZ010000003.1"/>
</dbReference>
<name>A0AAW3JWE3_9FIRM</name>
<dbReference type="Proteomes" id="UP000050833">
    <property type="component" value="Unassembled WGS sequence"/>
</dbReference>
<evidence type="ECO:0000256" key="1">
    <source>
        <dbReference type="SAM" id="Coils"/>
    </source>
</evidence>
<reference evidence="2 3" key="1">
    <citation type="submission" date="2015-10" db="EMBL/GenBank/DDBJ databases">
        <title>Butyribacter intestini gen. nov., sp. nov., a butyric acid-producing bacterium of the family Lachnospiraceae isolated from the human faeces.</title>
        <authorList>
            <person name="Zou Y."/>
            <person name="Xue W."/>
            <person name="Luo G."/>
            <person name="Lv M."/>
        </authorList>
    </citation>
    <scope>NUCLEOTIDE SEQUENCE [LARGE SCALE GENOMIC DNA]</scope>
    <source>
        <strain evidence="2 3">TF01-11</strain>
    </source>
</reference>
<dbReference type="AlphaFoldDB" id="A0AAW3JWE3"/>
<protein>
    <submittedName>
        <fullName evidence="2">Uncharacterized protein</fullName>
    </submittedName>
</protein>
<feature type="coiled-coil region" evidence="1">
    <location>
        <begin position="187"/>
        <end position="221"/>
    </location>
</feature>
<keyword evidence="3" id="KW-1185">Reference proteome</keyword>
<dbReference type="EMBL" id="LLKB01000001">
    <property type="protein sequence ID" value="KQC86141.1"/>
    <property type="molecule type" value="Genomic_DNA"/>
</dbReference>